<dbReference type="OrthoDB" id="9798172at2"/>
<evidence type="ECO:0000313" key="2">
    <source>
        <dbReference type="Proteomes" id="UP000247792"/>
    </source>
</evidence>
<proteinExistence type="predicted"/>
<reference evidence="1 2" key="1">
    <citation type="submission" date="2018-05" db="EMBL/GenBank/DDBJ databases">
        <title>Genomic Encyclopedia of Type Strains, Phase IV (KMG-IV): sequencing the most valuable type-strain genomes for metagenomic binning, comparative biology and taxonomic classification.</title>
        <authorList>
            <person name="Goeker M."/>
        </authorList>
    </citation>
    <scope>NUCLEOTIDE SEQUENCE [LARGE SCALE GENOMIC DNA]</scope>
    <source>
        <strain evidence="1 2">DSM 19792</strain>
    </source>
</reference>
<evidence type="ECO:0000313" key="1">
    <source>
        <dbReference type="EMBL" id="PXX46944.1"/>
    </source>
</evidence>
<comment type="caution">
    <text evidence="1">The sequence shown here is derived from an EMBL/GenBank/DDBJ whole genome shotgun (WGS) entry which is preliminary data.</text>
</comment>
<name>A0A318K0X5_9BURK</name>
<dbReference type="EMBL" id="QJKB01000001">
    <property type="protein sequence ID" value="PXX46944.1"/>
    <property type="molecule type" value="Genomic_DNA"/>
</dbReference>
<keyword evidence="2" id="KW-1185">Reference proteome</keyword>
<gene>
    <name evidence="1" type="ORF">DFR42_101520</name>
</gene>
<accession>A0A318K0X5</accession>
<organism evidence="1 2">
    <name type="scientific">Undibacterium pigrum</name>
    <dbReference type="NCBI Taxonomy" id="401470"/>
    <lineage>
        <taxon>Bacteria</taxon>
        <taxon>Pseudomonadati</taxon>
        <taxon>Pseudomonadota</taxon>
        <taxon>Betaproteobacteria</taxon>
        <taxon>Burkholderiales</taxon>
        <taxon>Oxalobacteraceae</taxon>
        <taxon>Undibacterium</taxon>
    </lineage>
</organism>
<dbReference type="AlphaFoldDB" id="A0A318K0X5"/>
<protein>
    <recommendedName>
        <fullName evidence="3">Transcriptional regulator</fullName>
    </recommendedName>
</protein>
<dbReference type="Proteomes" id="UP000247792">
    <property type="component" value="Unassembled WGS sequence"/>
</dbReference>
<sequence>MVSAALPDELRRFILSNIASVPHLEALLLLHATPEQAWECLAVSQRLYVSEYVAQKLLDELYAAGMLSRTESVKSSKYCFQPSQPEFAELISRLAKAYRRDLVGITCLIHSQTDRRAQQFADAFIWRKDV</sequence>
<dbReference type="RefSeq" id="WP_110253377.1">
    <property type="nucleotide sequence ID" value="NZ_QJKB01000001.1"/>
</dbReference>
<evidence type="ECO:0008006" key="3">
    <source>
        <dbReference type="Google" id="ProtNLM"/>
    </source>
</evidence>